<dbReference type="Pfam" id="PF00565">
    <property type="entry name" value="SNase"/>
    <property type="match status" value="1"/>
</dbReference>
<dbReference type="Gene3D" id="2.40.50.90">
    <property type="match status" value="1"/>
</dbReference>
<proteinExistence type="predicted"/>
<feature type="domain" description="TNase-like" evidence="2">
    <location>
        <begin position="62"/>
        <end position="142"/>
    </location>
</feature>
<comment type="caution">
    <text evidence="3">The sequence shown here is derived from an EMBL/GenBank/DDBJ whole genome shotgun (WGS) entry which is preliminary data.</text>
</comment>
<accession>A0A367XA79</accession>
<dbReference type="SUPFAM" id="SSF50199">
    <property type="entry name" value="Staphylococcal nuclease"/>
    <property type="match status" value="1"/>
</dbReference>
<organism evidence="3 4">
    <name type="scientific">Thalassospira xiamenensis</name>
    <dbReference type="NCBI Taxonomy" id="220697"/>
    <lineage>
        <taxon>Bacteria</taxon>
        <taxon>Pseudomonadati</taxon>
        <taxon>Pseudomonadota</taxon>
        <taxon>Alphaproteobacteria</taxon>
        <taxon>Rhodospirillales</taxon>
        <taxon>Thalassospiraceae</taxon>
        <taxon>Thalassospira</taxon>
    </lineage>
</organism>
<dbReference type="Proteomes" id="UP000252266">
    <property type="component" value="Unassembled WGS sequence"/>
</dbReference>
<feature type="signal peptide" evidence="1">
    <location>
        <begin position="1"/>
        <end position="24"/>
    </location>
</feature>
<dbReference type="AlphaFoldDB" id="A0A367XA79"/>
<evidence type="ECO:0000313" key="3">
    <source>
        <dbReference type="EMBL" id="RCK50030.1"/>
    </source>
</evidence>
<reference evidence="3 4" key="1">
    <citation type="submission" date="2014-07" db="EMBL/GenBank/DDBJ databases">
        <title>Draft genome sequence of Thalassospira xiamenensis IB13.</title>
        <authorList>
            <person name="Lai Q."/>
            <person name="Shao Z."/>
        </authorList>
    </citation>
    <scope>NUCLEOTIDE SEQUENCE [LARGE SCALE GENOMIC DNA]</scope>
    <source>
        <strain evidence="3 4">IB13</strain>
    </source>
</reference>
<gene>
    <name evidence="3" type="ORF">TH44_12265</name>
</gene>
<dbReference type="EMBL" id="JPWJ01000006">
    <property type="protein sequence ID" value="RCK50030.1"/>
    <property type="molecule type" value="Genomic_DNA"/>
</dbReference>
<name>A0A367XA79_9PROT</name>
<dbReference type="InterPro" id="IPR016071">
    <property type="entry name" value="Staphylococal_nuclease_OB-fold"/>
</dbReference>
<evidence type="ECO:0000259" key="2">
    <source>
        <dbReference type="Pfam" id="PF00565"/>
    </source>
</evidence>
<evidence type="ECO:0000313" key="4">
    <source>
        <dbReference type="Proteomes" id="UP000252266"/>
    </source>
</evidence>
<protein>
    <recommendedName>
        <fullName evidence="2">TNase-like domain-containing protein</fullName>
    </recommendedName>
</protein>
<keyword evidence="1" id="KW-0732">Signal</keyword>
<sequence length="155" mass="17035">MLNKYWFGISLVLAGLAAPVDARASDCYPWPLRESKGSYAYDGDTIYIRMPGLPDPIAEMSVRVAGIDTPEIRGACEVEKAAAKIARNRVRQLLDDANLTNTPVQFCNPEWGRYGGRVVAWVAIGNIWLHELLIGEGLARPYSGGERAGWCNVPD</sequence>
<evidence type="ECO:0000256" key="1">
    <source>
        <dbReference type="SAM" id="SignalP"/>
    </source>
</evidence>
<feature type="chain" id="PRO_5016562211" description="TNase-like domain-containing protein" evidence="1">
    <location>
        <begin position="25"/>
        <end position="155"/>
    </location>
</feature>
<dbReference type="InterPro" id="IPR035437">
    <property type="entry name" value="SNase_OB-fold_sf"/>
</dbReference>